<name>A0A3P6H263_BRAOL</name>
<organism evidence="2">
    <name type="scientific">Brassica oleracea</name>
    <name type="common">Wild cabbage</name>
    <dbReference type="NCBI Taxonomy" id="3712"/>
    <lineage>
        <taxon>Eukaryota</taxon>
        <taxon>Viridiplantae</taxon>
        <taxon>Streptophyta</taxon>
        <taxon>Embryophyta</taxon>
        <taxon>Tracheophyta</taxon>
        <taxon>Spermatophyta</taxon>
        <taxon>Magnoliopsida</taxon>
        <taxon>eudicotyledons</taxon>
        <taxon>Gunneridae</taxon>
        <taxon>Pentapetalae</taxon>
        <taxon>rosids</taxon>
        <taxon>malvids</taxon>
        <taxon>Brassicales</taxon>
        <taxon>Brassicaceae</taxon>
        <taxon>Brassiceae</taxon>
        <taxon>Brassica</taxon>
    </lineage>
</organism>
<protein>
    <submittedName>
        <fullName evidence="2">Uncharacterized protein</fullName>
    </submittedName>
</protein>
<proteinExistence type="predicted"/>
<feature type="compositionally biased region" description="Basic and acidic residues" evidence="1">
    <location>
        <begin position="35"/>
        <end position="44"/>
    </location>
</feature>
<sequence length="72" mass="7905">MTSSLMTTMPSSLLNIVGGSFGLIKMEIPPTYYRDGAKEKRKEPEEEVGGEEDVRASRVKASKAAKTQETLQ</sequence>
<reference evidence="2" key="1">
    <citation type="submission" date="2018-11" db="EMBL/GenBank/DDBJ databases">
        <authorList>
            <consortium name="Genoscope - CEA"/>
            <person name="William W."/>
        </authorList>
    </citation>
    <scope>NUCLEOTIDE SEQUENCE</scope>
</reference>
<gene>
    <name evidence="2" type="ORF">BOLC6T37655H</name>
</gene>
<evidence type="ECO:0000256" key="1">
    <source>
        <dbReference type="SAM" id="MobiDB-lite"/>
    </source>
</evidence>
<evidence type="ECO:0000313" key="2">
    <source>
        <dbReference type="EMBL" id="VDD62202.1"/>
    </source>
</evidence>
<accession>A0A3P6H263</accession>
<feature type="region of interest" description="Disordered" evidence="1">
    <location>
        <begin position="33"/>
        <end position="72"/>
    </location>
</feature>
<dbReference type="EMBL" id="LR031880">
    <property type="protein sequence ID" value="VDD62202.1"/>
    <property type="molecule type" value="Genomic_DNA"/>
</dbReference>
<dbReference type="AlphaFoldDB" id="A0A3P6H263"/>